<dbReference type="InterPro" id="IPR022385">
    <property type="entry name" value="Rhs_assc_core"/>
</dbReference>
<dbReference type="Proteomes" id="UP001210978">
    <property type="component" value="Chromosome"/>
</dbReference>
<evidence type="ECO:0000313" key="2">
    <source>
        <dbReference type="Proteomes" id="UP001210978"/>
    </source>
</evidence>
<proteinExistence type="predicted"/>
<dbReference type="PANTHER" id="PTHR32305:SF15">
    <property type="entry name" value="PROTEIN RHSA-RELATED"/>
    <property type="match status" value="1"/>
</dbReference>
<protein>
    <submittedName>
        <fullName evidence="1">RHS repeat-associated core domain-containing protein</fullName>
    </submittedName>
</protein>
<dbReference type="PANTHER" id="PTHR32305">
    <property type="match status" value="1"/>
</dbReference>
<dbReference type="EMBL" id="CP115859">
    <property type="protein sequence ID" value="WBV60214.1"/>
    <property type="molecule type" value="Genomic_DNA"/>
</dbReference>
<organism evidence="1 2">
    <name type="scientific">Chryseobacterium camelliae</name>
    <dbReference type="NCBI Taxonomy" id="1265445"/>
    <lineage>
        <taxon>Bacteria</taxon>
        <taxon>Pseudomonadati</taxon>
        <taxon>Bacteroidota</taxon>
        <taxon>Flavobacteriia</taxon>
        <taxon>Flavobacteriales</taxon>
        <taxon>Weeksellaceae</taxon>
        <taxon>Chryseobacterium group</taxon>
        <taxon>Chryseobacterium</taxon>
    </lineage>
</organism>
<dbReference type="NCBIfam" id="TIGR03696">
    <property type="entry name" value="Rhs_assc_core"/>
    <property type="match status" value="1"/>
</dbReference>
<name>A0ABY7QKP0_9FLAO</name>
<reference evidence="1 2" key="1">
    <citation type="submission" date="2023-01" db="EMBL/GenBank/DDBJ databases">
        <title>Complete genome of Chryseobacterium camelliae VAN22-5A.</title>
        <authorList>
            <person name="Zong G."/>
            <person name="Cao G."/>
        </authorList>
    </citation>
    <scope>NUCLEOTIDE SEQUENCE [LARGE SCALE GENOMIC DNA]</scope>
    <source>
        <strain evidence="1 2">VAN22-5A</strain>
    </source>
</reference>
<keyword evidence="2" id="KW-1185">Reference proteome</keyword>
<dbReference type="RefSeq" id="WP_271148552.1">
    <property type="nucleotide sequence ID" value="NZ_CP115859.1"/>
</dbReference>
<dbReference type="Gene3D" id="2.180.10.10">
    <property type="entry name" value="RHS repeat-associated core"/>
    <property type="match status" value="1"/>
</dbReference>
<dbReference type="InterPro" id="IPR050708">
    <property type="entry name" value="T6SS_VgrG/RHS"/>
</dbReference>
<evidence type="ECO:0000313" key="1">
    <source>
        <dbReference type="EMBL" id="WBV60214.1"/>
    </source>
</evidence>
<sequence>MVEQQLPTAYVNPYKFNAKELDSETGLYYYGARYYNPRISIWYGVDPLAVYNPVMESQFYGDGQHNGGSFYWGNNNPYIYTYQNPIKYIDPNGKQNLSPYLIAKKGLQSFLNDTGDVLGQVARNIAPIRPADANDPKTLSEAWNNLKNAPANIKEVYTNGSAKDKTIVTLSLLALMKGKSPAVPGTALAGLNLSKYAKFGMCMEFASAFKKAYGGVVKEINLQKEGFNLIGGPDGVQLSNNGMHRFVEKVVDGKEYVFDNLHMYIPDKLTT</sequence>
<gene>
    <name evidence="1" type="ORF">PFY12_14395</name>
</gene>
<accession>A0ABY7QKP0</accession>